<dbReference type="NCBIfam" id="NF033855">
    <property type="entry name" value="tRNA_MNMC2"/>
    <property type="match status" value="1"/>
</dbReference>
<keyword evidence="7" id="KW-0274">FAD</keyword>
<evidence type="ECO:0000256" key="3">
    <source>
        <dbReference type="ARBA" id="ARBA00022630"/>
    </source>
</evidence>
<dbReference type="Gene3D" id="3.30.9.10">
    <property type="entry name" value="D-Amino Acid Oxidase, subunit A, domain 2"/>
    <property type="match status" value="1"/>
</dbReference>
<feature type="domain" description="MnmC-like methyltransferase" evidence="11">
    <location>
        <begin position="115"/>
        <end position="241"/>
    </location>
</feature>
<dbReference type="InterPro" id="IPR029063">
    <property type="entry name" value="SAM-dependent_MTases_sf"/>
</dbReference>
<dbReference type="AlphaFoldDB" id="A0A937M0F1"/>
<evidence type="ECO:0000259" key="11">
    <source>
        <dbReference type="Pfam" id="PF05430"/>
    </source>
</evidence>
<dbReference type="SUPFAM" id="SSF51971">
    <property type="entry name" value="Nucleotide-binding domain"/>
    <property type="match status" value="1"/>
</dbReference>
<dbReference type="Gene3D" id="3.40.50.150">
    <property type="entry name" value="Vaccinia Virus protein VP39"/>
    <property type="match status" value="1"/>
</dbReference>
<name>A0A937M0F1_9GAMM</name>
<reference evidence="12" key="1">
    <citation type="submission" date="2020-10" db="EMBL/GenBank/DDBJ databases">
        <title>Microbiome of the Black Sea water column analyzed by genome centric metagenomics.</title>
        <authorList>
            <person name="Cabello-Yeves P.J."/>
            <person name="Callieri C."/>
            <person name="Picazo A."/>
            <person name="Mehrshad M."/>
            <person name="Haro-Moreno J.M."/>
            <person name="Roda-Garcia J."/>
            <person name="Dzembekova N."/>
            <person name="Slabakova V."/>
            <person name="Slabakova N."/>
            <person name="Moncheva S."/>
            <person name="Rodriguez-Valera F."/>
        </authorList>
    </citation>
    <scope>NUCLEOTIDE SEQUENCE</scope>
    <source>
        <strain evidence="12">BS30m-G43</strain>
    </source>
</reference>
<comment type="caution">
    <text evidence="12">The sequence shown here is derived from an EMBL/GenBank/DDBJ whole genome shotgun (WGS) entry which is preliminary data.</text>
</comment>
<accession>A0A937M0F1</accession>
<dbReference type="PANTHER" id="PTHR13847">
    <property type="entry name" value="SARCOSINE DEHYDROGENASE-RELATED"/>
    <property type="match status" value="1"/>
</dbReference>
<dbReference type="GO" id="GO:0005737">
    <property type="term" value="C:cytoplasm"/>
    <property type="evidence" value="ECO:0007669"/>
    <property type="project" value="TreeGrafter"/>
</dbReference>
<evidence type="ECO:0000256" key="1">
    <source>
        <dbReference type="ARBA" id="ARBA00022490"/>
    </source>
</evidence>
<dbReference type="EMBL" id="JADHSG010000004">
    <property type="protein sequence ID" value="MBL6903342.1"/>
    <property type="molecule type" value="Genomic_DNA"/>
</dbReference>
<evidence type="ECO:0000256" key="5">
    <source>
        <dbReference type="ARBA" id="ARBA00022691"/>
    </source>
</evidence>
<proteinExistence type="predicted"/>
<dbReference type="InterPro" id="IPR008471">
    <property type="entry name" value="MnmC-like_methylTransf"/>
</dbReference>
<evidence type="ECO:0000256" key="4">
    <source>
        <dbReference type="ARBA" id="ARBA00022679"/>
    </source>
</evidence>
<keyword evidence="2" id="KW-0489">Methyltransferase</keyword>
<dbReference type="Pfam" id="PF05430">
    <property type="entry name" value="Methyltransf_30"/>
    <property type="match status" value="1"/>
</dbReference>
<organism evidence="12 13">
    <name type="scientific">SAR86 cluster bacterium</name>
    <dbReference type="NCBI Taxonomy" id="2030880"/>
    <lineage>
        <taxon>Bacteria</taxon>
        <taxon>Pseudomonadati</taxon>
        <taxon>Pseudomonadota</taxon>
        <taxon>Gammaproteobacteria</taxon>
        <taxon>SAR86 cluster</taxon>
    </lineage>
</organism>
<keyword evidence="4" id="KW-0808">Transferase</keyword>
<evidence type="ECO:0000313" key="12">
    <source>
        <dbReference type="EMBL" id="MBL6903342.1"/>
    </source>
</evidence>
<sequence>MNKFHPLKINTRNLTWDNNEPRSLDHDDRFFQSNVIDETSEVFIKANNLLERWAENKKINFKIAELGFGFGLNFLITAKYWYQHNQNSKEWLDYVSIDCFPLNIKDFKKVVANYPELKEFSDEFIEHFPIECNGFTRVEIPKFRIRLTLIINNVEDALVSLIGNKNNKFDAWYLDGFDPNKNLSMWSSKVFESLYLLSNKNATFGTYTAAGFVRRGLEENGFKVSRVKGFANKRHRLQGVYKNGGGNFKSKIVPKKIAIIGSGIAGTCLAYKLASQNISVDLFDKKKDLNLNPWAAMYPKFSLGIDSRSELLIEGYFYSHRFYSKILNSFMNTGITFLDNGSERNSWIDRIIKLDRDDLFTQQSPEDINLQNNINQSFGGLKINLGGCISIDELNKTLVAHKNINLINGKDFLEYEIDNKIKLKFKEGNNYEGYSHLILASGGTLKSVIPKIRLKHGAIAGFRDKKLNDIKYPINNSGYILPKFNNLNWAGSIYSNDEILDADIIDYKKIIHKNNHLLTEDDIKNIKKTWLGVRASLPDYLPVAGAIEQEKVFVLGGLGSRGLSLAPLLAETIMNDICNIPSPISQEVREAISPLRFND</sequence>
<dbReference type="InterPro" id="IPR047785">
    <property type="entry name" value="tRNA_MNMC2"/>
</dbReference>
<protein>
    <submittedName>
        <fullName evidence="12">tRNA (5-methylaminomethyl-2-thiouridine)(34)-methyltransferase MnmD</fullName>
    </submittedName>
</protein>
<keyword evidence="8" id="KW-0560">Oxidoreductase</keyword>
<dbReference type="Pfam" id="PF01266">
    <property type="entry name" value="DAO"/>
    <property type="match status" value="1"/>
</dbReference>
<evidence type="ECO:0000256" key="6">
    <source>
        <dbReference type="ARBA" id="ARBA00022694"/>
    </source>
</evidence>
<evidence type="ECO:0000313" key="13">
    <source>
        <dbReference type="Proteomes" id="UP000705230"/>
    </source>
</evidence>
<keyword evidence="9" id="KW-0511">Multifunctional enzyme</keyword>
<evidence type="ECO:0000256" key="7">
    <source>
        <dbReference type="ARBA" id="ARBA00022827"/>
    </source>
</evidence>
<evidence type="ECO:0000259" key="10">
    <source>
        <dbReference type="Pfam" id="PF01266"/>
    </source>
</evidence>
<dbReference type="Gene3D" id="3.50.50.60">
    <property type="entry name" value="FAD/NAD(P)-binding domain"/>
    <property type="match status" value="1"/>
</dbReference>
<evidence type="ECO:0000256" key="9">
    <source>
        <dbReference type="ARBA" id="ARBA00023268"/>
    </source>
</evidence>
<evidence type="ECO:0000256" key="8">
    <source>
        <dbReference type="ARBA" id="ARBA00023002"/>
    </source>
</evidence>
<dbReference type="Proteomes" id="UP000705230">
    <property type="component" value="Unassembled WGS sequence"/>
</dbReference>
<dbReference type="GO" id="GO:0004808">
    <property type="term" value="F:tRNA (5-methylaminomethyl-2-thiouridylate)(34)-methyltransferase activity"/>
    <property type="evidence" value="ECO:0007669"/>
    <property type="project" value="InterPro"/>
</dbReference>
<keyword evidence="1" id="KW-0963">Cytoplasm</keyword>
<dbReference type="GO" id="GO:0032259">
    <property type="term" value="P:methylation"/>
    <property type="evidence" value="ECO:0007669"/>
    <property type="project" value="UniProtKB-KW"/>
</dbReference>
<dbReference type="InterPro" id="IPR006076">
    <property type="entry name" value="FAD-dep_OxRdtase"/>
</dbReference>
<feature type="domain" description="FAD dependent oxidoreductase" evidence="10">
    <location>
        <begin position="256"/>
        <end position="573"/>
    </location>
</feature>
<dbReference type="PANTHER" id="PTHR13847:SF283">
    <property type="entry name" value="TRNA 5-METHYLAMINOMETHYL-2-THIOURIDINE BIOSYNTHESIS BIFUNCTIONAL PROTEIN MNMC"/>
    <property type="match status" value="1"/>
</dbReference>
<dbReference type="GO" id="GO:0008033">
    <property type="term" value="P:tRNA processing"/>
    <property type="evidence" value="ECO:0007669"/>
    <property type="project" value="UniProtKB-KW"/>
</dbReference>
<keyword evidence="5" id="KW-0949">S-adenosyl-L-methionine</keyword>
<gene>
    <name evidence="12" type="primary">mnmD</name>
    <name evidence="12" type="ORF">ISR29_03980</name>
</gene>
<dbReference type="InterPro" id="IPR036188">
    <property type="entry name" value="FAD/NAD-bd_sf"/>
</dbReference>
<evidence type="ECO:0000256" key="2">
    <source>
        <dbReference type="ARBA" id="ARBA00022603"/>
    </source>
</evidence>
<keyword evidence="6" id="KW-0819">tRNA processing</keyword>
<keyword evidence="3" id="KW-0285">Flavoprotein</keyword>
<dbReference type="GO" id="GO:0016645">
    <property type="term" value="F:oxidoreductase activity, acting on the CH-NH group of donors"/>
    <property type="evidence" value="ECO:0007669"/>
    <property type="project" value="InterPro"/>
</dbReference>